<dbReference type="PANTHER" id="PTHR33221:SF15">
    <property type="entry name" value="HTH-TYPE TRANSCRIPTIONAL REGULATOR YWGB-RELATED"/>
    <property type="match status" value="1"/>
</dbReference>
<protein>
    <submittedName>
        <fullName evidence="1">Rrf2 family transcriptional regulator</fullName>
    </submittedName>
</protein>
<dbReference type="Pfam" id="PF02082">
    <property type="entry name" value="Rrf2"/>
    <property type="match status" value="1"/>
</dbReference>
<dbReference type="InterPro" id="IPR036388">
    <property type="entry name" value="WH-like_DNA-bd_sf"/>
</dbReference>
<keyword evidence="2" id="KW-1185">Reference proteome</keyword>
<dbReference type="Gene3D" id="1.10.10.10">
    <property type="entry name" value="Winged helix-like DNA-binding domain superfamily/Winged helix DNA-binding domain"/>
    <property type="match status" value="1"/>
</dbReference>
<name>A0ABY7ACQ4_9FIRM</name>
<organism evidence="1 2">
    <name type="scientific">Lacrimispora xylanolytica</name>
    <dbReference type="NCBI Taxonomy" id="29375"/>
    <lineage>
        <taxon>Bacteria</taxon>
        <taxon>Bacillati</taxon>
        <taxon>Bacillota</taxon>
        <taxon>Clostridia</taxon>
        <taxon>Lachnospirales</taxon>
        <taxon>Lachnospiraceae</taxon>
        <taxon>Lacrimispora</taxon>
    </lineage>
</organism>
<dbReference type="InterPro" id="IPR036390">
    <property type="entry name" value="WH_DNA-bd_sf"/>
</dbReference>
<accession>A0ABY7ACQ4</accession>
<gene>
    <name evidence="1" type="ORF">OW255_02150</name>
</gene>
<dbReference type="InterPro" id="IPR000944">
    <property type="entry name" value="Tscrpt_reg_Rrf2"/>
</dbReference>
<dbReference type="Proteomes" id="UP001163115">
    <property type="component" value="Chromosome"/>
</dbReference>
<dbReference type="PANTHER" id="PTHR33221">
    <property type="entry name" value="WINGED HELIX-TURN-HELIX TRANSCRIPTIONAL REGULATOR, RRF2 FAMILY"/>
    <property type="match status" value="1"/>
</dbReference>
<sequence>MKISSRFTVAVHILSLISIQKNVLCTSEWIAGSVNTNPVVIRRIMGMLKKAGMVSVTSGTGGASLIRNLNEITLLDVYKAVEVVEEGELFQFQENPNPDCPVGANIQGVLELILISAQEAMERVLKEVTMEELVNHLSKKIES</sequence>
<dbReference type="PROSITE" id="PS51197">
    <property type="entry name" value="HTH_RRF2_2"/>
    <property type="match status" value="1"/>
</dbReference>
<evidence type="ECO:0000313" key="1">
    <source>
        <dbReference type="EMBL" id="WAJ24346.1"/>
    </source>
</evidence>
<dbReference type="RefSeq" id="WP_268115470.1">
    <property type="nucleotide sequence ID" value="NZ_CP113524.1"/>
</dbReference>
<evidence type="ECO:0000313" key="2">
    <source>
        <dbReference type="Proteomes" id="UP001163115"/>
    </source>
</evidence>
<dbReference type="EMBL" id="CP113524">
    <property type="protein sequence ID" value="WAJ24346.1"/>
    <property type="molecule type" value="Genomic_DNA"/>
</dbReference>
<dbReference type="SUPFAM" id="SSF46785">
    <property type="entry name" value="Winged helix' DNA-binding domain"/>
    <property type="match status" value="1"/>
</dbReference>
<proteinExistence type="predicted"/>
<reference evidence="1" key="1">
    <citation type="submission" date="2022-11" db="EMBL/GenBank/DDBJ databases">
        <title>Lacrimispora xylanolytica sy1, complete genome.</title>
        <authorList>
            <person name="Choi S."/>
        </authorList>
    </citation>
    <scope>NUCLEOTIDE SEQUENCE</scope>
    <source>
        <strain evidence="1">Sy1</strain>
    </source>
</reference>